<dbReference type="EMBL" id="CP001778">
    <property type="protein sequence ID" value="ADD42443.1"/>
    <property type="molecule type" value="Genomic_DNA"/>
</dbReference>
<name>D3Q869_STANL</name>
<dbReference type="OrthoDB" id="3930934at2"/>
<comment type="similarity">
    <text evidence="1">Belongs to the peptidase S33 family.</text>
</comment>
<keyword evidence="2 4" id="KW-0732">Signal</keyword>
<dbReference type="STRING" id="446470.Snas_2767"/>
<evidence type="ECO:0000313" key="7">
    <source>
        <dbReference type="Proteomes" id="UP000000844"/>
    </source>
</evidence>
<dbReference type="HOGENOM" id="CLU_013364_3_1_11"/>
<dbReference type="PANTHER" id="PTHR43248:SF29">
    <property type="entry name" value="TRIPEPTIDYL AMINOPEPTIDASE"/>
    <property type="match status" value="1"/>
</dbReference>
<dbReference type="InterPro" id="IPR013595">
    <property type="entry name" value="Pept_S33_TAP-like_C"/>
</dbReference>
<feature type="domain" description="Peptidase S33 tripeptidyl aminopeptidase-like C-terminal" evidence="5">
    <location>
        <begin position="413"/>
        <end position="509"/>
    </location>
</feature>
<evidence type="ECO:0000256" key="3">
    <source>
        <dbReference type="ARBA" id="ARBA00022801"/>
    </source>
</evidence>
<dbReference type="SUPFAM" id="SSF53474">
    <property type="entry name" value="alpha/beta-Hydrolases"/>
    <property type="match status" value="1"/>
</dbReference>
<feature type="chain" id="PRO_5038594494" evidence="4">
    <location>
        <begin position="18"/>
        <end position="546"/>
    </location>
</feature>
<evidence type="ECO:0000256" key="2">
    <source>
        <dbReference type="ARBA" id="ARBA00022729"/>
    </source>
</evidence>
<evidence type="ECO:0000256" key="1">
    <source>
        <dbReference type="ARBA" id="ARBA00010088"/>
    </source>
</evidence>
<keyword evidence="7" id="KW-1185">Reference proteome</keyword>
<evidence type="ECO:0000259" key="5">
    <source>
        <dbReference type="Pfam" id="PF08386"/>
    </source>
</evidence>
<dbReference type="Proteomes" id="UP000000844">
    <property type="component" value="Chromosome"/>
</dbReference>
<dbReference type="PANTHER" id="PTHR43248">
    <property type="entry name" value="2-SUCCINYL-6-HYDROXY-2,4-CYCLOHEXADIENE-1-CARBOXYLATE SYNTHASE"/>
    <property type="match status" value="1"/>
</dbReference>
<dbReference type="KEGG" id="sna:Snas_2767"/>
<organism evidence="6 7">
    <name type="scientific">Stackebrandtia nassauensis (strain DSM 44728 / CIP 108903 / NRRL B-16338 / NBRC 102104 / LLR-40K-21)</name>
    <dbReference type="NCBI Taxonomy" id="446470"/>
    <lineage>
        <taxon>Bacteria</taxon>
        <taxon>Bacillati</taxon>
        <taxon>Actinomycetota</taxon>
        <taxon>Actinomycetes</taxon>
        <taxon>Glycomycetales</taxon>
        <taxon>Glycomycetaceae</taxon>
        <taxon>Stackebrandtia</taxon>
    </lineage>
</organism>
<dbReference type="RefSeq" id="WP_013018014.1">
    <property type="nucleotide sequence ID" value="NC_013947.1"/>
</dbReference>
<dbReference type="GO" id="GO:0016787">
    <property type="term" value="F:hydrolase activity"/>
    <property type="evidence" value="ECO:0007669"/>
    <property type="project" value="UniProtKB-KW"/>
</dbReference>
<dbReference type="InterPro" id="IPR029058">
    <property type="entry name" value="AB_hydrolase_fold"/>
</dbReference>
<keyword evidence="3" id="KW-0378">Hydrolase</keyword>
<dbReference type="Pfam" id="PF08386">
    <property type="entry name" value="Abhydrolase_4"/>
    <property type="match status" value="1"/>
</dbReference>
<feature type="signal peptide" evidence="4">
    <location>
        <begin position="1"/>
        <end position="17"/>
    </location>
</feature>
<protein>
    <submittedName>
        <fullName evidence="6">TAP domain protein</fullName>
    </submittedName>
</protein>
<sequence>MSKMMTVAAAVSILVVAGCGTGGETADTANLKRFHDQDVDWKPCPPDLKALGITDLDEKQRALLDTRECASVEVPVDYRDPDGERFTLPLARIPAADPEKREGSLLLASGGPGLGGVDNTIQRPLTNPSLVQKYDLVGFDPRGVGKSEPAITCLDDELVKKQVEVDTSPDTEAEIESLVAFQEDFTDGCRKRSGDILEHVGTVNVARDLDIVREVLGDKTLNYYGVSYGIQPGAMYAELFPKHTGRIVLDAPGPILLDFEESMRQQTKGIELGLERFADNCVADNSCPLGDDRDAVLDGLSTLFDELDAKPMPAADGASLTEADARMAIAIGVYDPHGWPKLEQALSDATDGDPAGLYAMAGVMAGRDASGGYSNFWEANTAVNCVDYPDTHDQGDVEKLAKEFDKLSPRFGIGNAWRLNECATWPKGEGRTKELNGKGAKPILILGNTGDPDAIYAFAEQLAESLESARLLTYHGEGHGAYGEGNDCVDGTVDKFLLDGTDPGEAATCRGLDAPAVAAGRVHFFGGNRTIMSPLGCSRSLVATHR</sequence>
<evidence type="ECO:0000313" key="6">
    <source>
        <dbReference type="EMBL" id="ADD42443.1"/>
    </source>
</evidence>
<dbReference type="AlphaFoldDB" id="D3Q869"/>
<dbReference type="eggNOG" id="COG0596">
    <property type="taxonomic scope" value="Bacteria"/>
</dbReference>
<dbReference type="Gene3D" id="3.40.50.1820">
    <property type="entry name" value="alpha/beta hydrolase"/>
    <property type="match status" value="1"/>
</dbReference>
<dbReference type="PROSITE" id="PS51257">
    <property type="entry name" value="PROKAR_LIPOPROTEIN"/>
    <property type="match status" value="1"/>
</dbReference>
<gene>
    <name evidence="6" type="ordered locus">Snas_2767</name>
</gene>
<evidence type="ECO:0000256" key="4">
    <source>
        <dbReference type="SAM" id="SignalP"/>
    </source>
</evidence>
<accession>D3Q869</accession>
<dbReference type="InterPro" id="IPR051601">
    <property type="entry name" value="Serine_prot/Carboxylest_S33"/>
</dbReference>
<reference evidence="6 7" key="1">
    <citation type="journal article" date="2009" name="Stand. Genomic Sci.">
        <title>Complete genome sequence of Stackebrandtia nassauensis type strain (LLR-40K-21).</title>
        <authorList>
            <person name="Munk C."/>
            <person name="Lapidus A."/>
            <person name="Copeland A."/>
            <person name="Jando M."/>
            <person name="Mayilraj S."/>
            <person name="Glavina Del Rio T."/>
            <person name="Nolan M."/>
            <person name="Chen F."/>
            <person name="Lucas S."/>
            <person name="Tice H."/>
            <person name="Cheng J.F."/>
            <person name="Han C."/>
            <person name="Detter J.C."/>
            <person name="Bruce D."/>
            <person name="Goodwin L."/>
            <person name="Chain P."/>
            <person name="Pitluck S."/>
            <person name="Goker M."/>
            <person name="Ovchinikova G."/>
            <person name="Pati A."/>
            <person name="Ivanova N."/>
            <person name="Mavromatis K."/>
            <person name="Chen A."/>
            <person name="Palaniappan K."/>
            <person name="Land M."/>
            <person name="Hauser L."/>
            <person name="Chang Y.J."/>
            <person name="Jeffries C.D."/>
            <person name="Bristow J."/>
            <person name="Eisen J.A."/>
            <person name="Markowitz V."/>
            <person name="Hugenholtz P."/>
            <person name="Kyrpides N.C."/>
            <person name="Klenk H.P."/>
        </authorList>
    </citation>
    <scope>NUCLEOTIDE SEQUENCE [LARGE SCALE GENOMIC DNA]</scope>
    <source>
        <strain evidence="7">DSM 44728 / CIP 108903 / NRRL B-16338 / NBRC 102104 / LLR-40K-21</strain>
    </source>
</reference>
<proteinExistence type="inferred from homology"/>